<evidence type="ECO:0000256" key="2">
    <source>
        <dbReference type="ARBA" id="ARBA00005179"/>
    </source>
</evidence>
<dbReference type="OrthoDB" id="6692864at2759"/>
<evidence type="ECO:0000256" key="1">
    <source>
        <dbReference type="ARBA" id="ARBA00001971"/>
    </source>
</evidence>
<evidence type="ECO:0000256" key="6">
    <source>
        <dbReference type="ARBA" id="ARBA00023004"/>
    </source>
</evidence>
<keyword evidence="9" id="KW-0472">Membrane</keyword>
<dbReference type="PANTHER" id="PTHR24305">
    <property type="entry name" value="CYTOCHROME P450"/>
    <property type="match status" value="1"/>
</dbReference>
<accession>A0A369K2I1</accession>
<dbReference type="GO" id="GO:0004497">
    <property type="term" value="F:monooxygenase activity"/>
    <property type="evidence" value="ECO:0007669"/>
    <property type="project" value="UniProtKB-KW"/>
</dbReference>
<comment type="pathway">
    <text evidence="2">Secondary metabolite biosynthesis.</text>
</comment>
<dbReference type="Proteomes" id="UP000076154">
    <property type="component" value="Unassembled WGS sequence"/>
</dbReference>
<keyword evidence="6 8" id="KW-0408">Iron</keyword>
<dbReference type="STRING" id="39966.A0A369K2I1"/>
<evidence type="ECO:0000256" key="4">
    <source>
        <dbReference type="ARBA" id="ARBA00022723"/>
    </source>
</evidence>
<keyword evidence="5" id="KW-0560">Oxidoreductase</keyword>
<comment type="cofactor">
    <cofactor evidence="1 8">
        <name>heme</name>
        <dbReference type="ChEBI" id="CHEBI:30413"/>
    </cofactor>
</comment>
<organism evidence="10 11">
    <name type="scientific">Hypsizygus marmoreus</name>
    <name type="common">White beech mushroom</name>
    <name type="synonym">Agaricus marmoreus</name>
    <dbReference type="NCBI Taxonomy" id="39966"/>
    <lineage>
        <taxon>Eukaryota</taxon>
        <taxon>Fungi</taxon>
        <taxon>Dikarya</taxon>
        <taxon>Basidiomycota</taxon>
        <taxon>Agaricomycotina</taxon>
        <taxon>Agaricomycetes</taxon>
        <taxon>Agaricomycetidae</taxon>
        <taxon>Agaricales</taxon>
        <taxon>Tricholomatineae</taxon>
        <taxon>Lyophyllaceae</taxon>
        <taxon>Hypsizygus</taxon>
    </lineage>
</organism>
<evidence type="ECO:0000256" key="7">
    <source>
        <dbReference type="ARBA" id="ARBA00023033"/>
    </source>
</evidence>
<proteinExistence type="inferred from homology"/>
<keyword evidence="9" id="KW-0812">Transmembrane</keyword>
<name>A0A369K2I1_HYPMA</name>
<keyword evidence="8" id="KW-0349">Heme</keyword>
<dbReference type="InterPro" id="IPR036396">
    <property type="entry name" value="Cyt_P450_sf"/>
</dbReference>
<evidence type="ECO:0000313" key="10">
    <source>
        <dbReference type="EMBL" id="RDB27710.1"/>
    </source>
</evidence>
<dbReference type="Pfam" id="PF00067">
    <property type="entry name" value="p450"/>
    <property type="match status" value="1"/>
</dbReference>
<dbReference type="GO" id="GO:0005506">
    <property type="term" value="F:iron ion binding"/>
    <property type="evidence" value="ECO:0007669"/>
    <property type="project" value="InterPro"/>
</dbReference>
<dbReference type="SUPFAM" id="SSF48264">
    <property type="entry name" value="Cytochrome P450"/>
    <property type="match status" value="1"/>
</dbReference>
<keyword evidence="7" id="KW-0503">Monooxygenase</keyword>
<dbReference type="InterPro" id="IPR002401">
    <property type="entry name" value="Cyt_P450_E_grp-I"/>
</dbReference>
<feature type="binding site" description="axial binding residue" evidence="8">
    <location>
        <position position="486"/>
    </location>
    <ligand>
        <name>heme</name>
        <dbReference type="ChEBI" id="CHEBI:30413"/>
    </ligand>
    <ligandPart>
        <name>Fe</name>
        <dbReference type="ChEBI" id="CHEBI:18248"/>
    </ligandPart>
</feature>
<comment type="similarity">
    <text evidence="3">Belongs to the cytochrome P450 family.</text>
</comment>
<evidence type="ECO:0000256" key="5">
    <source>
        <dbReference type="ARBA" id="ARBA00023002"/>
    </source>
</evidence>
<evidence type="ECO:0008006" key="12">
    <source>
        <dbReference type="Google" id="ProtNLM"/>
    </source>
</evidence>
<sequence>MIPPLPIVVLALLSHRQFNKVEPRPLPFIASLIFGTLSTASIMILFNEASLLQALRFSCLSTVVYLAFLSASVSIYRLSPWHPLARFPGPRPAAITKWWMVHRILFKGGRHTYFEKLHNEYGPWVRVGPNEVSVNLPNAMRSIYKLDRGSFYTGTPAKADSLITVMDRGIHSRRRQAWTQAVTGDAMYTYIPSALNRVKQLVNILRRESSTGQPVNLDNWINLFFMDLMGDMGFSGGFETMNDGEDKEGWLHTLGLGVIFVSATGQVPWLRSLLQMLPQRGPIETFHTFTENKIKEVKARATPEIRRDILGTLLDSNSGAELTKDEAAADATLIVVGATDTSVQTVLTFFRYICVDIATRDRLQKELDSVFLNDAEDVDVPALMRLPYLDACVQEALRIMAPGPFGPPRSSGESGTVIEGTWIPPNTTLHMPVYAMQRDSANFGLGDQYLPERWLDSTDERKDKSIESQPFNRDAFVPFSAGYSSCVGKHLALQNIKILLAHIMHEFDVKPVPHFDPAKFDASYKEYGLWTHDPLNLLFSCRFGVCGESS</sequence>
<dbReference type="InterPro" id="IPR050121">
    <property type="entry name" value="Cytochrome_P450_monoxygenase"/>
</dbReference>
<comment type="caution">
    <text evidence="10">The sequence shown here is derived from an EMBL/GenBank/DDBJ whole genome shotgun (WGS) entry which is preliminary data.</text>
</comment>
<dbReference type="PANTHER" id="PTHR24305:SF187">
    <property type="entry name" value="P450, PUTATIVE (EUROFUNG)-RELATED"/>
    <property type="match status" value="1"/>
</dbReference>
<evidence type="ECO:0000313" key="11">
    <source>
        <dbReference type="Proteomes" id="UP000076154"/>
    </source>
</evidence>
<protein>
    <recommendedName>
        <fullName evidence="12">Tryprostatin B 6-hydroxylase</fullName>
    </recommendedName>
</protein>
<reference evidence="10" key="1">
    <citation type="submission" date="2018-04" db="EMBL/GenBank/DDBJ databases">
        <title>Whole genome sequencing of Hypsizygus marmoreus.</title>
        <authorList>
            <person name="Choi I.-G."/>
            <person name="Min B."/>
            <person name="Kim J.-G."/>
            <person name="Kim S."/>
            <person name="Oh Y.-L."/>
            <person name="Kong W.-S."/>
            <person name="Park H."/>
            <person name="Jeong J."/>
            <person name="Song E.-S."/>
        </authorList>
    </citation>
    <scope>NUCLEOTIDE SEQUENCE [LARGE SCALE GENOMIC DNA]</scope>
    <source>
        <strain evidence="10">51987-8</strain>
    </source>
</reference>
<gene>
    <name evidence="10" type="ORF">Hypma_003304</name>
</gene>
<dbReference type="EMBL" id="LUEZ02000014">
    <property type="protein sequence ID" value="RDB27710.1"/>
    <property type="molecule type" value="Genomic_DNA"/>
</dbReference>
<dbReference type="PRINTS" id="PR00463">
    <property type="entry name" value="EP450I"/>
</dbReference>
<dbReference type="InterPro" id="IPR001128">
    <property type="entry name" value="Cyt_P450"/>
</dbReference>
<dbReference type="Gene3D" id="1.10.630.10">
    <property type="entry name" value="Cytochrome P450"/>
    <property type="match status" value="1"/>
</dbReference>
<feature type="transmembrane region" description="Helical" evidence="9">
    <location>
        <begin position="26"/>
        <end position="46"/>
    </location>
</feature>
<evidence type="ECO:0000256" key="3">
    <source>
        <dbReference type="ARBA" id="ARBA00010617"/>
    </source>
</evidence>
<dbReference type="InParanoid" id="A0A369K2I1"/>
<keyword evidence="4 8" id="KW-0479">Metal-binding</keyword>
<evidence type="ECO:0000256" key="8">
    <source>
        <dbReference type="PIRSR" id="PIRSR602401-1"/>
    </source>
</evidence>
<dbReference type="AlphaFoldDB" id="A0A369K2I1"/>
<feature type="transmembrane region" description="Helical" evidence="9">
    <location>
        <begin position="58"/>
        <end position="78"/>
    </location>
</feature>
<dbReference type="GO" id="GO:0020037">
    <property type="term" value="F:heme binding"/>
    <property type="evidence" value="ECO:0007669"/>
    <property type="project" value="InterPro"/>
</dbReference>
<dbReference type="GO" id="GO:0016705">
    <property type="term" value="F:oxidoreductase activity, acting on paired donors, with incorporation or reduction of molecular oxygen"/>
    <property type="evidence" value="ECO:0007669"/>
    <property type="project" value="InterPro"/>
</dbReference>
<keyword evidence="11" id="KW-1185">Reference proteome</keyword>
<evidence type="ECO:0000256" key="9">
    <source>
        <dbReference type="SAM" id="Phobius"/>
    </source>
</evidence>
<keyword evidence="9" id="KW-1133">Transmembrane helix</keyword>